<gene>
    <name evidence="1" type="ORF">ANME2D_00112</name>
</gene>
<evidence type="ECO:0000313" key="2">
    <source>
        <dbReference type="Proteomes" id="UP000027153"/>
    </source>
</evidence>
<dbReference type="SUPFAM" id="SSF57662">
    <property type="entry name" value="Ferredoxin thioredoxin reductase (FTR), catalytic beta chain"/>
    <property type="match status" value="1"/>
</dbReference>
<name>A0A062V945_9EURY</name>
<keyword evidence="2" id="KW-1185">Reference proteome</keyword>
<dbReference type="AlphaFoldDB" id="A0A062V945"/>
<comment type="caution">
    <text evidence="1">The sequence shown here is derived from an EMBL/GenBank/DDBJ whole genome shotgun (WGS) entry which is preliminary data.</text>
</comment>
<sequence length="116" mass="13524">MNVESRKRALRYMFERAVDPLGYKFSPDEELVDFLLEQEVYLEQKNGISYCPCQGLPADREGRMKLVCPCIPFHRAQFDYMKCCWCLLYVHKDVTDTVGLRQIPVTEIPAAMLKRG</sequence>
<evidence type="ECO:0000313" key="1">
    <source>
        <dbReference type="EMBL" id="KCZ73053.1"/>
    </source>
</evidence>
<dbReference type="RefSeq" id="WP_048088252.1">
    <property type="nucleotide sequence ID" value="NZ_JMIY01000001.1"/>
</dbReference>
<protein>
    <submittedName>
        <fullName evidence="1">Ferredoxin-thioredoxin reductase, catalytic subunit</fullName>
    </submittedName>
</protein>
<reference evidence="1 2" key="1">
    <citation type="journal article" date="2013" name="Nature">
        <title>Anaerobic oxidation of methane coupled to nitrate reduction in a novel archaeal lineage.</title>
        <authorList>
            <person name="Haroon M.F."/>
            <person name="Hu S."/>
            <person name="Shi Y."/>
            <person name="Imelfort M."/>
            <person name="Keller J."/>
            <person name="Hugenholtz P."/>
            <person name="Yuan Z."/>
            <person name="Tyson G.W."/>
        </authorList>
    </citation>
    <scope>NUCLEOTIDE SEQUENCE [LARGE SCALE GENOMIC DNA]</scope>
    <source>
        <strain evidence="1 2">ANME-2d</strain>
    </source>
</reference>
<dbReference type="Proteomes" id="UP000027153">
    <property type="component" value="Unassembled WGS sequence"/>
</dbReference>
<dbReference type="EMBL" id="JMIY01000001">
    <property type="protein sequence ID" value="KCZ73053.1"/>
    <property type="molecule type" value="Genomic_DNA"/>
</dbReference>
<accession>A0A062V945</accession>
<proteinExistence type="predicted"/>
<dbReference type="Pfam" id="PF02943">
    <property type="entry name" value="FeThRed_B"/>
    <property type="match status" value="1"/>
</dbReference>
<dbReference type="Gene3D" id="3.90.460.10">
    <property type="entry name" value="Ferredoxin thioredoxin reductase catalytic beta subunit"/>
    <property type="match status" value="1"/>
</dbReference>
<dbReference type="OrthoDB" id="45654at2157"/>
<organism evidence="1 2">
    <name type="scientific">Candidatus Methanoperedens nitratireducens</name>
    <dbReference type="NCBI Taxonomy" id="1392998"/>
    <lineage>
        <taxon>Archaea</taxon>
        <taxon>Methanobacteriati</taxon>
        <taxon>Methanobacteriota</taxon>
        <taxon>Stenosarchaea group</taxon>
        <taxon>Methanomicrobia</taxon>
        <taxon>Methanosarcinales</taxon>
        <taxon>ANME-2 cluster</taxon>
        <taxon>Candidatus Methanoperedentaceae</taxon>
        <taxon>Candidatus Methanoperedens</taxon>
    </lineage>
</organism>
<dbReference type="InterPro" id="IPR004209">
    <property type="entry name" value="FTR_bsu"/>
</dbReference>
<dbReference type="InterPro" id="IPR036644">
    <property type="entry name" value="FTR_bsu_sf"/>
</dbReference>
<dbReference type="GO" id="GO:0016730">
    <property type="term" value="F:oxidoreductase activity, acting on iron-sulfur proteins as donors"/>
    <property type="evidence" value="ECO:0007669"/>
    <property type="project" value="InterPro"/>
</dbReference>